<reference evidence="4" key="1">
    <citation type="submission" date="2011-03" db="EMBL/GenBank/DDBJ databases">
        <title>Version 3 of the genome sequence of Otolemur garnettii (Bushbaby).</title>
        <authorList>
            <consortium name="The Broad Institute Genome Sequencing Platform"/>
            <person name="Di Palma F."/>
            <person name="Johnson J."/>
            <person name="Lander E.S."/>
            <person name="Lindblad-Toh K."/>
            <person name="Jaffe D.B."/>
            <person name="Gnerre S."/>
            <person name="MacCallum I."/>
            <person name="Przybylski D."/>
            <person name="Ribeiro F.J."/>
            <person name="Burton J.N."/>
            <person name="Walker B.J."/>
            <person name="Sharpe T."/>
            <person name="Hall G."/>
        </authorList>
    </citation>
    <scope>NUCLEOTIDE SEQUENCE [LARGE SCALE GENOMIC DNA]</scope>
</reference>
<accession>H0XHW4</accession>
<name>H0XHW4_OTOGA</name>
<proteinExistence type="inferred from homology"/>
<dbReference type="AlphaFoldDB" id="H0XHW4"/>
<dbReference type="Pfam" id="PF09072">
    <property type="entry name" value="TMA7"/>
    <property type="match status" value="1"/>
</dbReference>
<evidence type="ECO:0000256" key="2">
    <source>
        <dbReference type="SAM" id="MobiDB-lite"/>
    </source>
</evidence>
<keyword evidence="4" id="KW-1185">Reference proteome</keyword>
<dbReference type="Ensembl" id="ENSOGAT00000024898.1">
    <property type="protein sequence ID" value="ENSOGAP00000015704.1"/>
    <property type="gene ID" value="ENSOGAG00000034325.1"/>
</dbReference>
<dbReference type="GeneTree" id="ENSGT00390000003710"/>
<protein>
    <submittedName>
        <fullName evidence="3">Uncharacterized protein</fullName>
    </submittedName>
</protein>
<evidence type="ECO:0000256" key="1">
    <source>
        <dbReference type="ARBA" id="ARBA00006631"/>
    </source>
</evidence>
<dbReference type="Proteomes" id="UP000005225">
    <property type="component" value="Unassembled WGS sequence"/>
</dbReference>
<dbReference type="PANTHER" id="PTHR28632">
    <property type="entry name" value="TRANSLATION MACHINERY-ASSOCIATED PROTEIN 7"/>
    <property type="match status" value="1"/>
</dbReference>
<dbReference type="InterPro" id="IPR015157">
    <property type="entry name" value="TMA7"/>
</dbReference>
<sequence length="64" mass="7270">MAGCEGGKKKPLKQPKKQAKEMNEEDKVFKQKQKEEQKKLEELKVKSAWKGPLTTGGIKKSVKK</sequence>
<dbReference type="STRING" id="30611.ENSOGAP00000015704"/>
<evidence type="ECO:0000313" key="4">
    <source>
        <dbReference type="Proteomes" id="UP000005225"/>
    </source>
</evidence>
<feature type="compositionally biased region" description="Basic and acidic residues" evidence="2">
    <location>
        <begin position="18"/>
        <end position="37"/>
    </location>
</feature>
<organism evidence="3 4">
    <name type="scientific">Otolemur garnettii</name>
    <name type="common">Small-eared galago</name>
    <name type="synonym">Garnett's greater bushbaby</name>
    <dbReference type="NCBI Taxonomy" id="30611"/>
    <lineage>
        <taxon>Eukaryota</taxon>
        <taxon>Metazoa</taxon>
        <taxon>Chordata</taxon>
        <taxon>Craniata</taxon>
        <taxon>Vertebrata</taxon>
        <taxon>Euteleostomi</taxon>
        <taxon>Mammalia</taxon>
        <taxon>Eutheria</taxon>
        <taxon>Euarchontoglires</taxon>
        <taxon>Primates</taxon>
        <taxon>Strepsirrhini</taxon>
        <taxon>Lorisiformes</taxon>
        <taxon>Galagidae</taxon>
        <taxon>Otolemur</taxon>
    </lineage>
</organism>
<dbReference type="OMA" id="CFANCIY"/>
<feature type="region of interest" description="Disordered" evidence="2">
    <location>
        <begin position="1"/>
        <end position="37"/>
    </location>
</feature>
<dbReference type="InParanoid" id="H0XHW4"/>
<evidence type="ECO:0000313" key="3">
    <source>
        <dbReference type="Ensembl" id="ENSOGAP00000015704.1"/>
    </source>
</evidence>
<dbReference type="HOGENOM" id="CLU_184661_1_1_1"/>
<reference evidence="3" key="3">
    <citation type="submission" date="2025-09" db="UniProtKB">
        <authorList>
            <consortium name="Ensembl"/>
        </authorList>
    </citation>
    <scope>IDENTIFICATION</scope>
</reference>
<reference evidence="3" key="2">
    <citation type="submission" date="2025-08" db="UniProtKB">
        <authorList>
            <consortium name="Ensembl"/>
        </authorList>
    </citation>
    <scope>IDENTIFICATION</scope>
</reference>
<dbReference type="EMBL" id="AAQR03061640">
    <property type="status" value="NOT_ANNOTATED_CDS"/>
    <property type="molecule type" value="Genomic_DNA"/>
</dbReference>
<comment type="similarity">
    <text evidence="1">Belongs to the TMA7 family.</text>
</comment>